<dbReference type="OrthoDB" id="6105938at2759"/>
<protein>
    <recommendedName>
        <fullName evidence="3">B box-type domain-containing protein</fullName>
    </recommendedName>
</protein>
<dbReference type="KEGG" id="lpan:LPMP_323530"/>
<feature type="region of interest" description="Disordered" evidence="2">
    <location>
        <begin position="238"/>
        <end position="264"/>
    </location>
</feature>
<dbReference type="SUPFAM" id="SSF57845">
    <property type="entry name" value="B-box zinc-binding domain"/>
    <property type="match status" value="1"/>
</dbReference>
<evidence type="ECO:0000256" key="1">
    <source>
        <dbReference type="PROSITE-ProRule" id="PRU00024"/>
    </source>
</evidence>
<dbReference type="VEuPathDB" id="TriTrypDB:LPAL13_320041900"/>
<dbReference type="eggNOG" id="ENOG502RYK6">
    <property type="taxonomic scope" value="Eukaryota"/>
</dbReference>
<proteinExistence type="predicted"/>
<organism evidence="4 5">
    <name type="scientific">Leishmania panamensis</name>
    <dbReference type="NCBI Taxonomy" id="5679"/>
    <lineage>
        <taxon>Eukaryota</taxon>
        <taxon>Discoba</taxon>
        <taxon>Euglenozoa</taxon>
        <taxon>Kinetoplastea</taxon>
        <taxon>Metakinetoplastina</taxon>
        <taxon>Trypanosomatida</taxon>
        <taxon>Trypanosomatidae</taxon>
        <taxon>Leishmaniinae</taxon>
        <taxon>Leishmania</taxon>
        <taxon>Leishmania guyanensis species complex</taxon>
    </lineage>
</organism>
<keyword evidence="1" id="KW-0862">Zinc</keyword>
<dbReference type="InterPro" id="IPR000315">
    <property type="entry name" value="Znf_B-box"/>
</dbReference>
<dbReference type="GeneID" id="22578094"/>
<dbReference type="PROSITE" id="PS50119">
    <property type="entry name" value="ZF_BBOX"/>
    <property type="match status" value="1"/>
</dbReference>
<keyword evidence="1" id="KW-0479">Metal-binding</keyword>
<dbReference type="RefSeq" id="XP_010702037.1">
    <property type="nucleotide sequence ID" value="XM_010703735.1"/>
</dbReference>
<name>A0A088SHE7_LEIPA</name>
<accession>A0A088SHE7</accession>
<dbReference type="InterPro" id="IPR047153">
    <property type="entry name" value="TRIM45/56/19-like"/>
</dbReference>
<feature type="compositionally biased region" description="Low complexity" evidence="2">
    <location>
        <begin position="251"/>
        <end position="264"/>
    </location>
</feature>
<evidence type="ECO:0000256" key="2">
    <source>
        <dbReference type="SAM" id="MobiDB-lite"/>
    </source>
</evidence>
<dbReference type="Gene3D" id="3.90.228.10">
    <property type="match status" value="1"/>
</dbReference>
<feature type="region of interest" description="Disordered" evidence="2">
    <location>
        <begin position="86"/>
        <end position="113"/>
    </location>
</feature>
<feature type="domain" description="B box-type" evidence="3">
    <location>
        <begin position="766"/>
        <end position="808"/>
    </location>
</feature>
<evidence type="ECO:0000313" key="4">
    <source>
        <dbReference type="EMBL" id="AIO01237.1"/>
    </source>
</evidence>
<dbReference type="GO" id="GO:0008270">
    <property type="term" value="F:zinc ion binding"/>
    <property type="evidence" value="ECO:0007669"/>
    <property type="project" value="UniProtKB-KW"/>
</dbReference>
<dbReference type="PANTHER" id="PTHR25462">
    <property type="entry name" value="BONUS, ISOFORM C-RELATED"/>
    <property type="match status" value="1"/>
</dbReference>
<gene>
    <name evidence="4" type="ORF">LPMP_323530</name>
</gene>
<dbReference type="PANTHER" id="PTHR25462:SF296">
    <property type="entry name" value="MEIOTIC P26, ISOFORM F"/>
    <property type="match status" value="1"/>
</dbReference>
<feature type="region of interest" description="Disordered" evidence="2">
    <location>
        <begin position="403"/>
        <end position="526"/>
    </location>
</feature>
<keyword evidence="1" id="KW-0863">Zinc-finger</keyword>
<dbReference type="CDD" id="cd19756">
    <property type="entry name" value="Bbox2"/>
    <property type="match status" value="1"/>
</dbReference>
<reference evidence="4 5" key="1">
    <citation type="journal article" date="2015" name="Sci. Rep.">
        <title>The genome of Leishmania panamensis: insights into genomics of the L. (Viannia) subgenus.</title>
        <authorList>
            <person name="Llanes A."/>
            <person name="Restrepo C.M."/>
            <person name="Vecchio G.D."/>
            <person name="Anguizola F.J."/>
            <person name="Lleonart R."/>
        </authorList>
    </citation>
    <scope>NUCLEOTIDE SEQUENCE [LARGE SCALE GENOMIC DNA]</scope>
    <source>
        <strain evidence="4 5">MHOM/PA/94/PSC-1</strain>
    </source>
</reference>
<sequence>MAASSCASSPHMYLRIVVYCDDSQTPHTLPDVRVPWRVNEVWRFVESQVGQRAKVLSYWNYTHNRYELLRDVRDLLQADGRLLSRHPRTAPNGAATVTHADETTAPGSGDASVGGLDREGATLCIYCCQLWMETVLIQLEPVDKRRDREEYDELRSHVARWLGNKHVGFEVKEVVRIRCPFLTRMFDETRSTRLSSNREKVQLLYYSNNAWSVRDVLQYGFLLSNGVPKSLEAVPRGAETGLSTPAPPVPGAASASSSSLSPAPTPTNTLLTPFVFTSSMLSTRVKYMPANRVPHKVLLCEVAPGRRFMTDQGLTGENPDKQAFPIPAVKPPRGYDSVCYIRAKKQKTSLRTEEASEIAAEDLSLVQVQVQHSYQALPRYLLTVVPSAVTPSVQQHRESGWCATASPVRTPGTTAQAAAAREDGRRMSPAGQVRSRPSSPSPPSKHYNMKEWFKSSPRRRTVSMGSGMSTGWETSAATSSPQSARGMLREVRYADNSVPRQRAASDTIPGRASEAMRSRSDTSEQHRIARKGGVEDDIDNAVHHGRGGLIGSIELDTVGGRSTGTAGYGGRARRLPWTSGSCSADSGGFCSVSPKYDASYGSVRAASAPRAPPTQGASLLNPCAAQLSPSMNSAWATGGVAPSPSFNTAYYVPSCRDGLLYKGLPHGRSAKSRDATQPLVPAACGHGADRRAGSVGTPLPAALYGAPSRPPLLPQHEDAYVGSAMNGRDVVDLRQQTVSSAAQSALPSSASSTAPFSQPQAPPAAFNQFICETHPRQLQLLYCTACEELTCPYCASVGAHRTHVVVEAREKAAAVRAEAEALQEKLRYWLVQYRKTEEGLRAEQARYAARQRRDLRFVQRRFLTLKQALHQAECSITQTVQEAQCRPPLAEAAAMVAKYSQALAPIDAALRRYHSLVVASGGGSLTERTRGSMSSVPELLHFLCTTPPLIHQVQDSFAQHKDEERRLHDAIVDYETRSQANEAFFQHFDWTSLRQLLVNLGSVRTSMVDMAEPQQSASVGSFYSSWAAPPQLDEATSLCVPGKTHSQLSTVTGRARSQTSMVLSSPVRDASSDVSRRLLDNLPLDTYVQSDHSAASSPSLLLCSKSPPTRQTRFLQRCLTDFRRGYIWVIHSATSYFAPGQRKTVCSTPFRLLGASWELRIAPLPRARHHGGNAPSTLVAAPEISENMMTTATSRSTSPNLLEGGDSEFSGGQACSSPLVSHSMQGDHYTFTADGVSSTLVAVVPPPDEEEEWLGLFLFPLQHRLRLNFRVIVFSEVAWTEWQVTGWVAQFAGRGWGLYPFLHRRELMRTDKLARDNTVKICIAPTSDLY</sequence>
<feature type="compositionally biased region" description="Basic and acidic residues" evidence="2">
    <location>
        <begin position="514"/>
        <end position="526"/>
    </location>
</feature>
<dbReference type="VEuPathDB" id="TriTrypDB:LPMP_323530"/>
<feature type="compositionally biased region" description="Polar residues" evidence="2">
    <location>
        <begin position="463"/>
        <end position="483"/>
    </location>
</feature>
<dbReference type="EMBL" id="CP009401">
    <property type="protein sequence ID" value="AIO01237.1"/>
    <property type="molecule type" value="Genomic_DNA"/>
</dbReference>
<dbReference type="Pfam" id="PF00643">
    <property type="entry name" value="zf-B_box"/>
    <property type="match status" value="1"/>
</dbReference>
<dbReference type="Gene3D" id="3.30.160.60">
    <property type="entry name" value="Classic Zinc Finger"/>
    <property type="match status" value="1"/>
</dbReference>
<keyword evidence="5" id="KW-1185">Reference proteome</keyword>
<evidence type="ECO:0000259" key="3">
    <source>
        <dbReference type="PROSITE" id="PS50119"/>
    </source>
</evidence>
<evidence type="ECO:0000313" key="5">
    <source>
        <dbReference type="Proteomes" id="UP000063063"/>
    </source>
</evidence>
<dbReference type="Proteomes" id="UP000063063">
    <property type="component" value="Chromosome 32"/>
</dbReference>